<dbReference type="AlphaFoldDB" id="A0AA38FJW1"/>
<name>A0AA38FJW1_TAXCH</name>
<reference evidence="1 2" key="1">
    <citation type="journal article" date="2021" name="Nat. Plants">
        <title>The Taxus genome provides insights into paclitaxel biosynthesis.</title>
        <authorList>
            <person name="Xiong X."/>
            <person name="Gou J."/>
            <person name="Liao Q."/>
            <person name="Li Y."/>
            <person name="Zhou Q."/>
            <person name="Bi G."/>
            <person name="Li C."/>
            <person name="Du R."/>
            <person name="Wang X."/>
            <person name="Sun T."/>
            <person name="Guo L."/>
            <person name="Liang H."/>
            <person name="Lu P."/>
            <person name="Wu Y."/>
            <person name="Zhang Z."/>
            <person name="Ro D.K."/>
            <person name="Shang Y."/>
            <person name="Huang S."/>
            <person name="Yan J."/>
        </authorList>
    </citation>
    <scope>NUCLEOTIDE SEQUENCE [LARGE SCALE GENOMIC DNA]</scope>
    <source>
        <strain evidence="1">Ta-2019</strain>
    </source>
</reference>
<evidence type="ECO:0000313" key="1">
    <source>
        <dbReference type="EMBL" id="KAH9305349.1"/>
    </source>
</evidence>
<dbReference type="EMBL" id="JAHRHJ020000008">
    <property type="protein sequence ID" value="KAH9305349.1"/>
    <property type="molecule type" value="Genomic_DNA"/>
</dbReference>
<accession>A0AA38FJW1</accession>
<dbReference type="Proteomes" id="UP000824469">
    <property type="component" value="Unassembled WGS sequence"/>
</dbReference>
<proteinExistence type="predicted"/>
<organism evidence="1 2">
    <name type="scientific">Taxus chinensis</name>
    <name type="common">Chinese yew</name>
    <name type="synonym">Taxus wallichiana var. chinensis</name>
    <dbReference type="NCBI Taxonomy" id="29808"/>
    <lineage>
        <taxon>Eukaryota</taxon>
        <taxon>Viridiplantae</taxon>
        <taxon>Streptophyta</taxon>
        <taxon>Embryophyta</taxon>
        <taxon>Tracheophyta</taxon>
        <taxon>Spermatophyta</taxon>
        <taxon>Pinopsida</taxon>
        <taxon>Pinidae</taxon>
        <taxon>Conifers II</taxon>
        <taxon>Cupressales</taxon>
        <taxon>Taxaceae</taxon>
        <taxon>Taxus</taxon>
    </lineage>
</organism>
<comment type="caution">
    <text evidence="1">The sequence shown here is derived from an EMBL/GenBank/DDBJ whole genome shotgun (WGS) entry which is preliminary data.</text>
</comment>
<keyword evidence="2" id="KW-1185">Reference proteome</keyword>
<protein>
    <submittedName>
        <fullName evidence="1">Uncharacterized protein</fullName>
    </submittedName>
</protein>
<sequence>MAIAAVAHIFVFPVEPYRLISENKQGRLTVQSTAVTVETRKDSQKTRDEQGTDVAQVLETDVEGRGTSLKESVQDIVIAGGEH</sequence>
<gene>
    <name evidence="1" type="ORF">KI387_009753</name>
</gene>
<evidence type="ECO:0000313" key="2">
    <source>
        <dbReference type="Proteomes" id="UP000824469"/>
    </source>
</evidence>
<feature type="non-terminal residue" evidence="1">
    <location>
        <position position="83"/>
    </location>
</feature>